<reference evidence="2" key="1">
    <citation type="journal article" date="2018" name="Sci. Rep.">
        <title>Genome sequencing of Prototheca zopfii genotypes 1 and 2 provides evidence of a severe reduction in organellar genomes.</title>
        <authorList>
            <person name="Severgnini M."/>
            <person name="Lazzari B."/>
            <person name="Capra E."/>
            <person name="Chessa S."/>
            <person name="Luini M."/>
            <person name="Bordoni R."/>
            <person name="Castiglioni B."/>
            <person name="Ricchi M."/>
            <person name="Cremonesi P."/>
        </authorList>
    </citation>
    <scope>NUCLEOTIDE SEQUENCE</scope>
    <source>
        <strain evidence="2">SAG 2021</strain>
    </source>
</reference>
<dbReference type="EMBL" id="MF197534">
    <property type="protein sequence ID" value="AVM80930.1"/>
    <property type="molecule type" value="Genomic_DNA"/>
</dbReference>
<keyword evidence="2" id="KW-0255">Endonuclease</keyword>
<dbReference type="PANTHER" id="PTHR36181:SF3">
    <property type="entry name" value="INTRON-ENCODED DNA ENDONUCLEASE AI5 BETA"/>
    <property type="match status" value="1"/>
</dbReference>
<dbReference type="SUPFAM" id="SSF55608">
    <property type="entry name" value="Homing endonucleases"/>
    <property type="match status" value="1"/>
</dbReference>
<dbReference type="InterPro" id="IPR027434">
    <property type="entry name" value="Homing_endonucl"/>
</dbReference>
<gene>
    <name evidence="2" type="primary">orf234.2</name>
</gene>
<dbReference type="AlphaFoldDB" id="A0A2P1G7J6"/>
<dbReference type="InterPro" id="IPR051289">
    <property type="entry name" value="LAGLIDADG_Endonuclease"/>
</dbReference>
<geneLocation type="mitochondrion" evidence="2"/>
<evidence type="ECO:0000259" key="1">
    <source>
        <dbReference type="Pfam" id="PF00961"/>
    </source>
</evidence>
<keyword evidence="2" id="KW-0496">Mitochondrion</keyword>
<protein>
    <submittedName>
        <fullName evidence="2">Putative LAGLIDADG homing endonuclease</fullName>
    </submittedName>
</protein>
<dbReference type="InterPro" id="IPR004860">
    <property type="entry name" value="LAGLIDADG_dom"/>
</dbReference>
<dbReference type="GO" id="GO:0005739">
    <property type="term" value="C:mitochondrion"/>
    <property type="evidence" value="ECO:0007669"/>
    <property type="project" value="UniProtKB-ARBA"/>
</dbReference>
<name>A0A2P1G7J6_9CHLO</name>
<dbReference type="GO" id="GO:0004519">
    <property type="term" value="F:endonuclease activity"/>
    <property type="evidence" value="ECO:0007669"/>
    <property type="project" value="UniProtKB-KW"/>
</dbReference>
<dbReference type="PANTHER" id="PTHR36181">
    <property type="entry name" value="INTRON-ENCODED ENDONUCLEASE AI3-RELATED"/>
    <property type="match status" value="1"/>
</dbReference>
<evidence type="ECO:0000313" key="2">
    <source>
        <dbReference type="EMBL" id="AVM80930.1"/>
    </source>
</evidence>
<proteinExistence type="predicted"/>
<organism evidence="2">
    <name type="scientific">Prototheca zopfii</name>
    <dbReference type="NCBI Taxonomy" id="3112"/>
    <lineage>
        <taxon>Eukaryota</taxon>
        <taxon>Viridiplantae</taxon>
        <taxon>Chlorophyta</taxon>
        <taxon>core chlorophytes</taxon>
        <taxon>Trebouxiophyceae</taxon>
        <taxon>Chlorellales</taxon>
        <taxon>Chlorellaceae</taxon>
        <taxon>Prototheca</taxon>
    </lineage>
</organism>
<dbReference type="Gene3D" id="3.10.28.10">
    <property type="entry name" value="Homing endonucleases"/>
    <property type="match status" value="1"/>
</dbReference>
<accession>A0A2P1G7J6</accession>
<sequence>MKMNSNIKKIPRDIGYYLAGFVDGEGSFYSSIRKRDDFNLGFRFSVGFNVSNKDFVLLSLLKKHLGCGTIRERPDGCFVYQVDSLYSIQTNVIPFFKKFSFLSSKKKHEFSVFQEIVNLQVSGIKIKDDVEKFLVLRKKLGFQRISRFTYSDEFILKKIQEKIEESSETIR</sequence>
<keyword evidence="2" id="KW-0540">Nuclease</keyword>
<dbReference type="Pfam" id="PF00961">
    <property type="entry name" value="LAGLIDADG_1"/>
    <property type="match status" value="1"/>
</dbReference>
<keyword evidence="2" id="KW-0378">Hydrolase</keyword>
<feature type="domain" description="Homing endonuclease LAGLIDADG" evidence="1">
    <location>
        <begin position="18"/>
        <end position="116"/>
    </location>
</feature>